<organism evidence="2 3">
    <name type="scientific">Mugilogobius chulae</name>
    <name type="common">yellowstripe goby</name>
    <dbReference type="NCBI Taxonomy" id="88201"/>
    <lineage>
        <taxon>Eukaryota</taxon>
        <taxon>Metazoa</taxon>
        <taxon>Chordata</taxon>
        <taxon>Craniata</taxon>
        <taxon>Vertebrata</taxon>
        <taxon>Euteleostomi</taxon>
        <taxon>Actinopterygii</taxon>
        <taxon>Neopterygii</taxon>
        <taxon>Teleostei</taxon>
        <taxon>Neoteleostei</taxon>
        <taxon>Acanthomorphata</taxon>
        <taxon>Gobiaria</taxon>
        <taxon>Gobiiformes</taxon>
        <taxon>Gobioidei</taxon>
        <taxon>Gobiidae</taxon>
        <taxon>Gobionellinae</taxon>
        <taxon>Mugilogobius</taxon>
    </lineage>
</organism>
<dbReference type="GO" id="GO:0017156">
    <property type="term" value="P:calcium-ion regulated exocytosis"/>
    <property type="evidence" value="ECO:0007669"/>
    <property type="project" value="TreeGrafter"/>
</dbReference>
<evidence type="ECO:0000313" key="3">
    <source>
        <dbReference type="Proteomes" id="UP001460270"/>
    </source>
</evidence>
<evidence type="ECO:0000313" key="2">
    <source>
        <dbReference type="EMBL" id="KAK7918701.1"/>
    </source>
</evidence>
<gene>
    <name evidence="2" type="ORF">WMY93_009985</name>
</gene>
<feature type="compositionally biased region" description="Polar residues" evidence="1">
    <location>
        <begin position="127"/>
        <end position="138"/>
    </location>
</feature>
<dbReference type="EMBL" id="JBBPFD010000007">
    <property type="protein sequence ID" value="KAK7918701.1"/>
    <property type="molecule type" value="Genomic_DNA"/>
</dbReference>
<dbReference type="InterPro" id="IPR035892">
    <property type="entry name" value="C2_domain_sf"/>
</dbReference>
<protein>
    <submittedName>
        <fullName evidence="2">Uncharacterized protein</fullName>
    </submittedName>
</protein>
<name>A0AAW0PHL0_9GOBI</name>
<dbReference type="GO" id="GO:0005544">
    <property type="term" value="F:calcium-dependent phospholipid binding"/>
    <property type="evidence" value="ECO:0007669"/>
    <property type="project" value="TreeGrafter"/>
</dbReference>
<dbReference type="GO" id="GO:0030276">
    <property type="term" value="F:clathrin binding"/>
    <property type="evidence" value="ECO:0007669"/>
    <property type="project" value="TreeGrafter"/>
</dbReference>
<accession>A0AAW0PHL0</accession>
<dbReference type="PANTHER" id="PTHR10024">
    <property type="entry name" value="SYNAPTOTAGMIN"/>
    <property type="match status" value="1"/>
</dbReference>
<reference evidence="3" key="1">
    <citation type="submission" date="2024-04" db="EMBL/GenBank/DDBJ databases">
        <title>Salinicola lusitanus LLJ914,a marine bacterium isolated from the Okinawa Trough.</title>
        <authorList>
            <person name="Li J."/>
        </authorList>
    </citation>
    <scope>NUCLEOTIDE SEQUENCE [LARGE SCALE GENOMIC DNA]</scope>
</reference>
<keyword evidence="3" id="KW-1185">Reference proteome</keyword>
<evidence type="ECO:0000256" key="1">
    <source>
        <dbReference type="SAM" id="MobiDB-lite"/>
    </source>
</evidence>
<dbReference type="AlphaFoldDB" id="A0AAW0PHL0"/>
<dbReference type="GO" id="GO:0000149">
    <property type="term" value="F:SNARE binding"/>
    <property type="evidence" value="ECO:0007669"/>
    <property type="project" value="TreeGrafter"/>
</dbReference>
<dbReference type="GO" id="GO:0070382">
    <property type="term" value="C:exocytic vesicle"/>
    <property type="evidence" value="ECO:0007669"/>
    <property type="project" value="TreeGrafter"/>
</dbReference>
<dbReference type="GO" id="GO:0005886">
    <property type="term" value="C:plasma membrane"/>
    <property type="evidence" value="ECO:0007669"/>
    <property type="project" value="TreeGrafter"/>
</dbReference>
<dbReference type="GO" id="GO:0005509">
    <property type="term" value="F:calcium ion binding"/>
    <property type="evidence" value="ECO:0007669"/>
    <property type="project" value="TreeGrafter"/>
</dbReference>
<sequence length="342" mass="38145">MKRSRDRSRYEELSCTRPSVPSCTAPLVLVSQGAFTTLVPCGLPPLLPVLLLSSLLLPSLPLFLLSSSLLSPLLCFSVEYRHHSEQLVVSLLRLSNLPPCFRSNLTLIELRLLPDDRRPNRPKPGTQAPTRSSTTAHCSSVGPDSKHRLVGRLEVPLRGDLCHTGRVQWRALQTQPQPQSDGLGELLVSLSYSSHRLHVNLIRAKGLTRDDCRSSGFVVQVSVQVQSQVKSKQSPVLESEEDLNLKYSFKSEQKQLEQSCESPNSGSKVPGKSVWRITSASKCSRKLDFKEVSTCKVFKEVTLELEVSPSVQTWIQDQTSEVQADYRESCDRRKLESGLNQD</sequence>
<feature type="region of interest" description="Disordered" evidence="1">
    <location>
        <begin position="115"/>
        <end position="145"/>
    </location>
</feature>
<dbReference type="Proteomes" id="UP001460270">
    <property type="component" value="Unassembled WGS sequence"/>
</dbReference>
<dbReference type="PANTHER" id="PTHR10024:SF234">
    <property type="entry name" value="SYNAPTOTAGMIN-15-RELATED"/>
    <property type="match status" value="1"/>
</dbReference>
<dbReference type="Gene3D" id="2.60.40.150">
    <property type="entry name" value="C2 domain"/>
    <property type="match status" value="1"/>
</dbReference>
<proteinExistence type="predicted"/>
<dbReference type="GO" id="GO:0001786">
    <property type="term" value="F:phosphatidylserine binding"/>
    <property type="evidence" value="ECO:0007669"/>
    <property type="project" value="TreeGrafter"/>
</dbReference>
<comment type="caution">
    <text evidence="2">The sequence shown here is derived from an EMBL/GenBank/DDBJ whole genome shotgun (WGS) entry which is preliminary data.</text>
</comment>
<dbReference type="SUPFAM" id="SSF49562">
    <property type="entry name" value="C2 domain (Calcium/lipid-binding domain, CaLB)"/>
    <property type="match status" value="1"/>
</dbReference>